<dbReference type="PANTHER" id="PTHR43372:SF4">
    <property type="entry name" value="FATTY-ACID AMIDE HYDROLASE 2"/>
    <property type="match status" value="1"/>
</dbReference>
<protein>
    <recommendedName>
        <fullName evidence="1">Amidase domain-containing protein</fullName>
    </recommendedName>
</protein>
<dbReference type="InterPro" id="IPR036928">
    <property type="entry name" value="AS_sf"/>
</dbReference>
<evidence type="ECO:0000313" key="2">
    <source>
        <dbReference type="EMBL" id="KAK8767493.1"/>
    </source>
</evidence>
<dbReference type="GO" id="GO:0012505">
    <property type="term" value="C:endomembrane system"/>
    <property type="evidence" value="ECO:0007669"/>
    <property type="project" value="TreeGrafter"/>
</dbReference>
<dbReference type="InterPro" id="IPR052739">
    <property type="entry name" value="FAAH2"/>
</dbReference>
<comment type="caution">
    <text evidence="2">The sequence shown here is derived from an EMBL/GenBank/DDBJ whole genome shotgun (WGS) entry which is preliminary data.</text>
</comment>
<dbReference type="PANTHER" id="PTHR43372">
    <property type="entry name" value="FATTY-ACID AMIDE HYDROLASE"/>
    <property type="match status" value="1"/>
</dbReference>
<keyword evidence="3" id="KW-1185">Reference proteome</keyword>
<dbReference type="AlphaFoldDB" id="A0AAQ4DYF3"/>
<gene>
    <name evidence="2" type="ORF">V5799_005726</name>
</gene>
<dbReference type="Proteomes" id="UP001321473">
    <property type="component" value="Unassembled WGS sequence"/>
</dbReference>
<sequence length="679" mass="72786">MLQDAGSLMYEGNRSTDDSPAVALMRAAGAIPLLVTNVPELCIWGDTHNLLYGTTVNPHDTRRGPGGSSGGEGSLLASAGSLIGLGTDMVGGVRIPAAYCGVFSHKPTSVLRLFAAVRCRDSFVASRFGFPQQSVNGAVLLEKKAAPAAMASLLKSCRAVVVEIVVYLWCNATRLLFHLWFFWQRPQPLPPPKDDILFRSATSLAAAIRNGEVKSVDVVSAYIKRIQEVQPIINAVVEDRFDEAMREAEAADQLVASGTLSEQQLSQEKPLLGVPFSAKDSVAIKDCALTVKTDVQGMRQDAGSLLYRGRRAVEDAPAVSRMRAAGAIPLVLTNVPELCAWDDAHNLLYGTTRNPHDTRRGPGGSSGGEGSLLASAGSLIGLGTDICGSVRTPAAYCGIFGHKPTAGVVPNTGLLPDVGENMGEYNCVGPMTRFSEDLPLLLKVLAGGAANRLRLDEEVNLKGLKVFFTETEGSRFFSRVTAEARQVVLKVARHLKEAVGSDIRRLHVPELQYAMITWYKVYAARAPELIGLSGVNVLVDFLRTLLGNGRYTLAYLVHSKTAAAFRFSSKQEAEAHLAFVESVRSRLEETLGDDGVLILPAAMSVAAYHNQDLLFNDSPGMMALFSVLQVPATVCPVAKSGNGLPLAVQVVAKRGNDRLCLAVAKEIERHFGGWIRPGV</sequence>
<accession>A0AAQ4DYF3</accession>
<feature type="domain" description="Amidase" evidence="1">
    <location>
        <begin position="5"/>
        <end position="109"/>
    </location>
</feature>
<organism evidence="2 3">
    <name type="scientific">Amblyomma americanum</name>
    <name type="common">Lone star tick</name>
    <dbReference type="NCBI Taxonomy" id="6943"/>
    <lineage>
        <taxon>Eukaryota</taxon>
        <taxon>Metazoa</taxon>
        <taxon>Ecdysozoa</taxon>
        <taxon>Arthropoda</taxon>
        <taxon>Chelicerata</taxon>
        <taxon>Arachnida</taxon>
        <taxon>Acari</taxon>
        <taxon>Parasitiformes</taxon>
        <taxon>Ixodida</taxon>
        <taxon>Ixodoidea</taxon>
        <taxon>Ixodidae</taxon>
        <taxon>Amblyomminae</taxon>
        <taxon>Amblyomma</taxon>
    </lineage>
</organism>
<feature type="domain" description="Amidase" evidence="1">
    <location>
        <begin position="217"/>
        <end position="661"/>
    </location>
</feature>
<dbReference type="Pfam" id="PF01425">
    <property type="entry name" value="Amidase"/>
    <property type="match status" value="2"/>
</dbReference>
<name>A0AAQ4DYF3_AMBAM</name>
<evidence type="ECO:0000313" key="3">
    <source>
        <dbReference type="Proteomes" id="UP001321473"/>
    </source>
</evidence>
<dbReference type="Gene3D" id="3.90.1300.10">
    <property type="entry name" value="Amidase signature (AS) domain"/>
    <property type="match status" value="2"/>
</dbReference>
<proteinExistence type="predicted"/>
<dbReference type="InterPro" id="IPR023631">
    <property type="entry name" value="Amidase_dom"/>
</dbReference>
<reference evidence="2 3" key="1">
    <citation type="journal article" date="2023" name="Arcadia Sci">
        <title>De novo assembly of a long-read Amblyomma americanum tick genome.</title>
        <authorList>
            <person name="Chou S."/>
            <person name="Poskanzer K.E."/>
            <person name="Rollins M."/>
            <person name="Thuy-Boun P.S."/>
        </authorList>
    </citation>
    <scope>NUCLEOTIDE SEQUENCE [LARGE SCALE GENOMIC DNA]</scope>
    <source>
        <strain evidence="2">F_SG_1</strain>
        <tissue evidence="2">Salivary glands</tissue>
    </source>
</reference>
<evidence type="ECO:0000259" key="1">
    <source>
        <dbReference type="Pfam" id="PF01425"/>
    </source>
</evidence>
<dbReference type="SUPFAM" id="SSF75304">
    <property type="entry name" value="Amidase signature (AS) enzymes"/>
    <property type="match status" value="2"/>
</dbReference>
<dbReference type="EMBL" id="JARKHS020025415">
    <property type="protein sequence ID" value="KAK8767493.1"/>
    <property type="molecule type" value="Genomic_DNA"/>
</dbReference>